<keyword evidence="1" id="KW-0472">Membrane</keyword>
<sequence length="186" mass="20265">MDAKPEGKVTAVGSDQELDGIEDRIRKLRADLDELGQEGVTLATRYQNAGAWAIHYSNVRLAVATFSVTACIGIIALSEGSLDTWKAAGITMIAVFGWIVFAWASHQNCRMLIRQRQIAGAGKTLEKYFSQVEGETLDSKSLPKTMLVGRRGTVMTGDIPFKVVSVITTLAVIGVWATQCPVMFDR</sequence>
<feature type="transmembrane region" description="Helical" evidence="1">
    <location>
        <begin position="159"/>
        <end position="177"/>
    </location>
</feature>
<name>A0A934VFD2_9BACT</name>
<keyword evidence="1" id="KW-1133">Transmembrane helix</keyword>
<protein>
    <submittedName>
        <fullName evidence="2">Uncharacterized protein</fullName>
    </submittedName>
</protein>
<dbReference type="EMBL" id="JAENII010000012">
    <property type="protein sequence ID" value="MBK1828244.1"/>
    <property type="molecule type" value="Genomic_DNA"/>
</dbReference>
<feature type="transmembrane region" description="Helical" evidence="1">
    <location>
        <begin position="84"/>
        <end position="104"/>
    </location>
</feature>
<evidence type="ECO:0000313" key="2">
    <source>
        <dbReference type="EMBL" id="MBK1828244.1"/>
    </source>
</evidence>
<gene>
    <name evidence="2" type="ORF">JIN81_14515</name>
</gene>
<evidence type="ECO:0000313" key="3">
    <source>
        <dbReference type="Proteomes" id="UP000658278"/>
    </source>
</evidence>
<comment type="caution">
    <text evidence="2">The sequence shown here is derived from an EMBL/GenBank/DDBJ whole genome shotgun (WGS) entry which is preliminary data.</text>
</comment>
<reference evidence="2" key="1">
    <citation type="submission" date="2021-01" db="EMBL/GenBank/DDBJ databases">
        <title>Modified the classification status of verrucomicrobia.</title>
        <authorList>
            <person name="Feng X."/>
        </authorList>
    </citation>
    <scope>NUCLEOTIDE SEQUENCE</scope>
    <source>
        <strain evidence="2">KCTC 22201</strain>
    </source>
</reference>
<dbReference type="Proteomes" id="UP000658278">
    <property type="component" value="Unassembled WGS sequence"/>
</dbReference>
<feature type="transmembrane region" description="Helical" evidence="1">
    <location>
        <begin position="61"/>
        <end position="78"/>
    </location>
</feature>
<dbReference type="AlphaFoldDB" id="A0A934VFD2"/>
<dbReference type="RefSeq" id="WP_200281283.1">
    <property type="nucleotide sequence ID" value="NZ_JAENII010000012.1"/>
</dbReference>
<keyword evidence="1" id="KW-0812">Transmembrane</keyword>
<organism evidence="2 3">
    <name type="scientific">Haloferula rosea</name>
    <dbReference type="NCBI Taxonomy" id="490093"/>
    <lineage>
        <taxon>Bacteria</taxon>
        <taxon>Pseudomonadati</taxon>
        <taxon>Verrucomicrobiota</taxon>
        <taxon>Verrucomicrobiia</taxon>
        <taxon>Verrucomicrobiales</taxon>
        <taxon>Verrucomicrobiaceae</taxon>
        <taxon>Haloferula</taxon>
    </lineage>
</organism>
<proteinExistence type="predicted"/>
<keyword evidence="3" id="KW-1185">Reference proteome</keyword>
<accession>A0A934VFD2</accession>
<evidence type="ECO:0000256" key="1">
    <source>
        <dbReference type="SAM" id="Phobius"/>
    </source>
</evidence>